<proteinExistence type="inferred from homology"/>
<evidence type="ECO:0000256" key="2">
    <source>
        <dbReference type="SAM" id="Coils"/>
    </source>
</evidence>
<dbReference type="SUPFAM" id="SSF58026">
    <property type="entry name" value="Delta-sleep-inducing peptide immunoreactive peptide"/>
    <property type="match status" value="1"/>
</dbReference>
<feature type="compositionally biased region" description="Low complexity" evidence="3">
    <location>
        <begin position="69"/>
        <end position="84"/>
    </location>
</feature>
<accession>A0AA97K721</accession>
<dbReference type="AlphaFoldDB" id="A0AA97K721"/>
<dbReference type="GO" id="GO:0006970">
    <property type="term" value="P:response to osmotic stress"/>
    <property type="evidence" value="ECO:0007669"/>
    <property type="project" value="TreeGrafter"/>
</dbReference>
<gene>
    <name evidence="5" type="primary">TSC22D4</name>
</gene>
<dbReference type="Pfam" id="PF01166">
    <property type="entry name" value="TSC22"/>
    <property type="match status" value="1"/>
</dbReference>
<evidence type="ECO:0000313" key="4">
    <source>
        <dbReference type="Proteomes" id="UP001190640"/>
    </source>
</evidence>
<feature type="region of interest" description="Disordered" evidence="3">
    <location>
        <begin position="248"/>
        <end position="291"/>
    </location>
</feature>
<feature type="region of interest" description="Disordered" evidence="3">
    <location>
        <begin position="1"/>
        <end position="85"/>
    </location>
</feature>
<feature type="compositionally biased region" description="Basic and acidic residues" evidence="3">
    <location>
        <begin position="254"/>
        <end position="269"/>
    </location>
</feature>
<feature type="coiled-coil region" evidence="2">
    <location>
        <begin position="367"/>
        <end position="401"/>
    </location>
</feature>
<feature type="region of interest" description="Disordered" evidence="3">
    <location>
        <begin position="212"/>
        <end position="234"/>
    </location>
</feature>
<dbReference type="InterPro" id="IPR042553">
    <property type="entry name" value="TSC22D4"/>
</dbReference>
<dbReference type="GO" id="GO:0006357">
    <property type="term" value="P:regulation of transcription by RNA polymerase II"/>
    <property type="evidence" value="ECO:0007669"/>
    <property type="project" value="InterPro"/>
</dbReference>
<evidence type="ECO:0000313" key="5">
    <source>
        <dbReference type="RefSeq" id="XP_054851137.1"/>
    </source>
</evidence>
<dbReference type="GeneID" id="129340387"/>
<name>A0AA97K721_EUBMA</name>
<dbReference type="CDD" id="cd21941">
    <property type="entry name" value="ZIP_TSC22D4"/>
    <property type="match status" value="1"/>
</dbReference>
<dbReference type="KEGG" id="emc:129340387"/>
<keyword evidence="2" id="KW-0175">Coiled coil</keyword>
<organism evidence="4 5">
    <name type="scientific">Eublepharis macularius</name>
    <name type="common">Leopard gecko</name>
    <name type="synonym">Cyrtodactylus macularius</name>
    <dbReference type="NCBI Taxonomy" id="481883"/>
    <lineage>
        <taxon>Eukaryota</taxon>
        <taxon>Metazoa</taxon>
        <taxon>Chordata</taxon>
        <taxon>Craniata</taxon>
        <taxon>Vertebrata</taxon>
        <taxon>Euteleostomi</taxon>
        <taxon>Lepidosauria</taxon>
        <taxon>Squamata</taxon>
        <taxon>Bifurcata</taxon>
        <taxon>Gekkota</taxon>
        <taxon>Eublepharidae</taxon>
        <taxon>Eublepharinae</taxon>
        <taxon>Eublepharis</taxon>
    </lineage>
</organism>
<evidence type="ECO:0000256" key="1">
    <source>
        <dbReference type="ARBA" id="ARBA00007908"/>
    </source>
</evidence>
<dbReference type="PANTHER" id="PTHR47610:SF1">
    <property type="entry name" value="TSC22 DOMAIN FAMILY PROTEIN 4"/>
    <property type="match status" value="1"/>
</dbReference>
<reference evidence="5" key="1">
    <citation type="submission" date="2025-08" db="UniProtKB">
        <authorList>
            <consortium name="RefSeq"/>
        </authorList>
    </citation>
    <scope>IDENTIFICATION</scope>
    <source>
        <tissue evidence="5">Blood</tissue>
    </source>
</reference>
<protein>
    <submittedName>
        <fullName evidence="5">Sperm acrosome developmental regulator isoform X1</fullName>
    </submittedName>
</protein>
<dbReference type="InterPro" id="IPR000580">
    <property type="entry name" value="TSC22/Bun"/>
</dbReference>
<evidence type="ECO:0000256" key="3">
    <source>
        <dbReference type="SAM" id="MobiDB-lite"/>
    </source>
</evidence>
<keyword evidence="4" id="KW-1185">Reference proteome</keyword>
<dbReference type="PANTHER" id="PTHR47610">
    <property type="entry name" value="TSC22 DOMAIN FAMILY PROTEIN 4"/>
    <property type="match status" value="1"/>
</dbReference>
<dbReference type="FunFam" id="1.20.5.490:FF:000002">
    <property type="entry name" value="TSC22 domain family, member 1"/>
    <property type="match status" value="1"/>
</dbReference>
<dbReference type="Proteomes" id="UP001190640">
    <property type="component" value="Chromosome 12"/>
</dbReference>
<dbReference type="RefSeq" id="XP_054851137.1">
    <property type="nucleotide sequence ID" value="XM_054995162.1"/>
</dbReference>
<dbReference type="Gene3D" id="1.20.5.490">
    <property type="entry name" value="Single helix bin"/>
    <property type="match status" value="1"/>
</dbReference>
<sequence>MSGGKKKSGFQITSVTSDYQHKEASLGGEAKGPAGPPASRGLAATEEADAGEGDSPRASEGPVPPNGPSAPSSPGAPPSFQGPGVVAGSRFRVVKLDQGSGEPYKRGRWTCRDFYDQEVDQHLVGRFVDSARHPQSLDSRLEVAGLLAKPVSPYSPQPPRRGPYLPSQLVLPTPGPSGHQARSLGGGLPVLVHPNRTPSSPVSLHSSLAVVETRPPAPGDSTKESGDQTPPGTLPALVVEEHLLPKNVSQLIQRETEERCKVLPRESRSRPSSPAPPLFRDASPSRRTSDPFGVARFSLARSMFGMGVAHDSDDDSGTSSSMIAIDNKIEQAMRLASLTPICPAAQSPRAPITPLAAVKDLVKSHLMFAVREEVEVLREQIKELSERNALLEQENALLRSLASPEQLARFQAQRHAAKPPPSGTA</sequence>
<comment type="similarity">
    <text evidence="1">Belongs to the TSC-22/Dip/Bun family.</text>
</comment>
<dbReference type="CTD" id="81628"/>